<proteinExistence type="predicted"/>
<dbReference type="InterPro" id="IPR022742">
    <property type="entry name" value="Hydrolase_4"/>
</dbReference>
<dbReference type="EMBL" id="CP002198">
    <property type="protein sequence ID" value="ADN13343.1"/>
    <property type="molecule type" value="Genomic_DNA"/>
</dbReference>
<dbReference type="Pfam" id="PF12146">
    <property type="entry name" value="Hydrolase_4"/>
    <property type="match status" value="1"/>
</dbReference>
<keyword evidence="3" id="KW-1185">Reference proteome</keyword>
<dbReference type="PANTHER" id="PTHR22753:SF48">
    <property type="entry name" value="PHOSPHOLIPID_GLYCEROL ACYLTRANSFERASE DOMAIN-CONTAINING PROTEIN"/>
    <property type="match status" value="1"/>
</dbReference>
<keyword evidence="2" id="KW-0378">Hydrolase</keyword>
<dbReference type="AlphaFoldDB" id="E0UHT6"/>
<dbReference type="Gene3D" id="3.40.50.1820">
    <property type="entry name" value="alpha/beta hydrolase"/>
    <property type="match status" value="1"/>
</dbReference>
<feature type="domain" description="Serine aminopeptidase S33" evidence="1">
    <location>
        <begin position="98"/>
        <end position="263"/>
    </location>
</feature>
<dbReference type="PANTHER" id="PTHR22753">
    <property type="entry name" value="TRANSMEMBRANE PROTEIN 68"/>
    <property type="match status" value="1"/>
</dbReference>
<protein>
    <submittedName>
        <fullName evidence="2">Alpha/beta fold family hydrolase</fullName>
    </submittedName>
</protein>
<dbReference type="OrthoDB" id="571089at2"/>
<dbReference type="InterPro" id="IPR029058">
    <property type="entry name" value="AB_hydrolase_fold"/>
</dbReference>
<dbReference type="KEGG" id="cyj:Cyan7822_1342"/>
<accession>E0UHT6</accession>
<dbReference type="RefSeq" id="WP_013321450.1">
    <property type="nucleotide sequence ID" value="NC_014501.1"/>
</dbReference>
<dbReference type="eggNOG" id="COG2267">
    <property type="taxonomic scope" value="Bacteria"/>
</dbReference>
<dbReference type="GO" id="GO:0016020">
    <property type="term" value="C:membrane"/>
    <property type="evidence" value="ECO:0007669"/>
    <property type="project" value="TreeGrafter"/>
</dbReference>
<evidence type="ECO:0000259" key="1">
    <source>
        <dbReference type="Pfam" id="PF12146"/>
    </source>
</evidence>
<organism evidence="2 3">
    <name type="scientific">Gloeothece verrucosa (strain PCC 7822)</name>
    <name type="common">Cyanothece sp. (strain PCC 7822)</name>
    <dbReference type="NCBI Taxonomy" id="497965"/>
    <lineage>
        <taxon>Bacteria</taxon>
        <taxon>Bacillati</taxon>
        <taxon>Cyanobacteriota</taxon>
        <taxon>Cyanophyceae</taxon>
        <taxon>Oscillatoriophycideae</taxon>
        <taxon>Chroococcales</taxon>
        <taxon>Aphanothecaceae</taxon>
        <taxon>Gloeothece</taxon>
        <taxon>Gloeothece verrucosa</taxon>
    </lineage>
</organism>
<dbReference type="STRING" id="497965.Cyan7822_1342"/>
<dbReference type="SUPFAM" id="SSF53474">
    <property type="entry name" value="alpha/beta-Hydrolases"/>
    <property type="match status" value="1"/>
</dbReference>
<name>E0UHT6_GLOV7</name>
<evidence type="ECO:0000313" key="2">
    <source>
        <dbReference type="EMBL" id="ADN13343.1"/>
    </source>
</evidence>
<gene>
    <name evidence="2" type="ordered locus">Cyan7822_1342</name>
</gene>
<dbReference type="HOGENOM" id="CLU_1037342_0_0_3"/>
<dbReference type="GO" id="GO:0016787">
    <property type="term" value="F:hydrolase activity"/>
    <property type="evidence" value="ECO:0007669"/>
    <property type="project" value="UniProtKB-KW"/>
</dbReference>
<sequence length="286" mass="31701">MPRLSFVIPTTPKPDCPLFVFLPGMDGTGLLYQRQAEALSQWFDVRCLCIPADDQSSWDSLAYQVITLIEKELRIRQKYSKRGNATHSPTHQEVFPDVSPSVYLCGESFGGCLAIQVAQKAPWLFSGMILVNSASCFNQQPLLGWGIPLTRWMPDFLHQTSMIGLLPFLASLGRIDASDRKALIAAMKAVSRNTAVWRLSLLRDFSVNPQNLKNLTQPVLIIAGAADRLLPSVEEAKKLKSHLPNAQMLVLPYSGHACLLETDVKLDLILKKHYLPMKSGVGTVNS</sequence>
<dbReference type="Proteomes" id="UP000008206">
    <property type="component" value="Chromosome"/>
</dbReference>
<evidence type="ECO:0000313" key="3">
    <source>
        <dbReference type="Proteomes" id="UP000008206"/>
    </source>
</evidence>
<reference evidence="3" key="1">
    <citation type="journal article" date="2011" name="MBio">
        <title>Novel metabolic attributes of the genus Cyanothece, comprising a group of unicellular nitrogen-fixing Cyanobacteria.</title>
        <authorList>
            <person name="Bandyopadhyay A."/>
            <person name="Elvitigala T."/>
            <person name="Welsh E."/>
            <person name="Stockel J."/>
            <person name="Liberton M."/>
            <person name="Min H."/>
            <person name="Sherman L.A."/>
            <person name="Pakrasi H.B."/>
        </authorList>
    </citation>
    <scope>NUCLEOTIDE SEQUENCE [LARGE SCALE GENOMIC DNA]</scope>
    <source>
        <strain evidence="3">PCC 7822</strain>
    </source>
</reference>